<keyword evidence="3" id="KW-1185">Reference proteome</keyword>
<evidence type="ECO:0000256" key="1">
    <source>
        <dbReference type="SAM" id="Phobius"/>
    </source>
</evidence>
<evidence type="ECO:0008006" key="4">
    <source>
        <dbReference type="Google" id="ProtNLM"/>
    </source>
</evidence>
<organism evidence="2 3">
    <name type="scientific">Paralvinella palmiformis</name>
    <dbReference type="NCBI Taxonomy" id="53620"/>
    <lineage>
        <taxon>Eukaryota</taxon>
        <taxon>Metazoa</taxon>
        <taxon>Spiralia</taxon>
        <taxon>Lophotrochozoa</taxon>
        <taxon>Annelida</taxon>
        <taxon>Polychaeta</taxon>
        <taxon>Sedentaria</taxon>
        <taxon>Canalipalpata</taxon>
        <taxon>Terebellida</taxon>
        <taxon>Terebelliformia</taxon>
        <taxon>Alvinellidae</taxon>
        <taxon>Paralvinella</taxon>
    </lineage>
</organism>
<dbReference type="EMBL" id="JAODUP010000165">
    <property type="protein sequence ID" value="KAK2158705.1"/>
    <property type="molecule type" value="Genomic_DNA"/>
</dbReference>
<accession>A0AAD9JU67</accession>
<sequence length="106" mass="13103">MLKKLTKNPPRQQTLPLTKNTLQKQNYENIKKIYIKMHIFVYFGLRCSGKNFKQEYLHHGCQHHGKLALSKKKRKWHYNLRTSVNIIIHRLLYYRIYIYIYIYIYI</sequence>
<gene>
    <name evidence="2" type="ORF">LSH36_165g04036</name>
</gene>
<dbReference type="AlphaFoldDB" id="A0AAD9JU67"/>
<evidence type="ECO:0000313" key="2">
    <source>
        <dbReference type="EMBL" id="KAK2158705.1"/>
    </source>
</evidence>
<dbReference type="Proteomes" id="UP001208570">
    <property type="component" value="Unassembled WGS sequence"/>
</dbReference>
<name>A0AAD9JU67_9ANNE</name>
<protein>
    <recommendedName>
        <fullName evidence="4">Transmembrane protein</fullName>
    </recommendedName>
</protein>
<reference evidence="2" key="1">
    <citation type="journal article" date="2023" name="Mol. Biol. Evol.">
        <title>Third-Generation Sequencing Reveals the Adaptive Role of the Epigenome in Three Deep-Sea Polychaetes.</title>
        <authorList>
            <person name="Perez M."/>
            <person name="Aroh O."/>
            <person name="Sun Y."/>
            <person name="Lan Y."/>
            <person name="Juniper S.K."/>
            <person name="Young C.R."/>
            <person name="Angers B."/>
            <person name="Qian P.Y."/>
        </authorList>
    </citation>
    <scope>NUCLEOTIDE SEQUENCE</scope>
    <source>
        <strain evidence="2">P08H-3</strain>
    </source>
</reference>
<keyword evidence="1" id="KW-1133">Transmembrane helix</keyword>
<keyword evidence="1" id="KW-0812">Transmembrane</keyword>
<feature type="non-terminal residue" evidence="2">
    <location>
        <position position="106"/>
    </location>
</feature>
<keyword evidence="1" id="KW-0472">Membrane</keyword>
<proteinExistence type="predicted"/>
<comment type="caution">
    <text evidence="2">The sequence shown here is derived from an EMBL/GenBank/DDBJ whole genome shotgun (WGS) entry which is preliminary data.</text>
</comment>
<evidence type="ECO:0000313" key="3">
    <source>
        <dbReference type="Proteomes" id="UP001208570"/>
    </source>
</evidence>
<feature type="transmembrane region" description="Helical" evidence="1">
    <location>
        <begin position="82"/>
        <end position="104"/>
    </location>
</feature>